<name>A0A0F9GXF2_9ZZZZ</name>
<evidence type="ECO:0000313" key="2">
    <source>
        <dbReference type="EMBL" id="KKL74050.1"/>
    </source>
</evidence>
<organism evidence="2">
    <name type="scientific">marine sediment metagenome</name>
    <dbReference type="NCBI Taxonomy" id="412755"/>
    <lineage>
        <taxon>unclassified sequences</taxon>
        <taxon>metagenomes</taxon>
        <taxon>ecological metagenomes</taxon>
    </lineage>
</organism>
<feature type="compositionally biased region" description="Basic residues" evidence="1">
    <location>
        <begin position="1"/>
        <end position="17"/>
    </location>
</feature>
<dbReference type="EMBL" id="LAZR01024774">
    <property type="protein sequence ID" value="KKL74050.1"/>
    <property type="molecule type" value="Genomic_DNA"/>
</dbReference>
<feature type="region of interest" description="Disordered" evidence="1">
    <location>
        <begin position="1"/>
        <end position="24"/>
    </location>
</feature>
<sequence>MEGKKSKRRSAGKKAGRKGPTSKARCCGSLASECRRYRKWHDRLGFESQLDAIYCLPGRLLDLADEVVSGLFTDEALHFERSFAAWCQGHSLTGLFGGRPLAAGPLDLADVYARADYHLERRRWARRSAMARQGSSSEEEPEYEATGEFIVQDRLRGYVGWIVTNSDYVKDRNQLRALAAKEGVVSAGEFPALVWSAQGQAHAQRRGQGKGFMGAYSQFCAKWCLRGLLSWDLPQPMGPQLPGDRSPTVPEPIVGLRIFLPITLRVPKSLLAPQRLGQWRKQTAAGGSVSCSHLQEWIDLDVRPRANQRSRYSDLFVIWFYWRVLRERYAQAIRGRTPDVHIILNRLVEGRSAGTGQRAGEKARVRIREARRRLRKLADA</sequence>
<evidence type="ECO:0000256" key="1">
    <source>
        <dbReference type="SAM" id="MobiDB-lite"/>
    </source>
</evidence>
<comment type="caution">
    <text evidence="2">The sequence shown here is derived from an EMBL/GenBank/DDBJ whole genome shotgun (WGS) entry which is preliminary data.</text>
</comment>
<proteinExistence type="predicted"/>
<reference evidence="2" key="1">
    <citation type="journal article" date="2015" name="Nature">
        <title>Complex archaea that bridge the gap between prokaryotes and eukaryotes.</title>
        <authorList>
            <person name="Spang A."/>
            <person name="Saw J.H."/>
            <person name="Jorgensen S.L."/>
            <person name="Zaremba-Niedzwiedzka K."/>
            <person name="Martijn J."/>
            <person name="Lind A.E."/>
            <person name="van Eijk R."/>
            <person name="Schleper C."/>
            <person name="Guy L."/>
            <person name="Ettema T.J."/>
        </authorList>
    </citation>
    <scope>NUCLEOTIDE SEQUENCE</scope>
</reference>
<gene>
    <name evidence="2" type="ORF">LCGC14_2068760</name>
</gene>
<accession>A0A0F9GXF2</accession>
<protein>
    <submittedName>
        <fullName evidence="2">Uncharacterized protein</fullName>
    </submittedName>
</protein>
<dbReference type="AlphaFoldDB" id="A0A0F9GXF2"/>